<proteinExistence type="predicted"/>
<dbReference type="EMBL" id="HBEC01017333">
    <property type="protein sequence ID" value="CAD8288080.1"/>
    <property type="molecule type" value="Transcribed_RNA"/>
</dbReference>
<gene>
    <name evidence="2" type="ORF">CEUR00632_LOCUS8119</name>
</gene>
<evidence type="ECO:0000256" key="1">
    <source>
        <dbReference type="SAM" id="MobiDB-lite"/>
    </source>
</evidence>
<name>A0A7R9YUX7_9CHLO</name>
<organism evidence="2">
    <name type="scientific">Chlamydomonas euryale</name>
    <dbReference type="NCBI Taxonomy" id="1486919"/>
    <lineage>
        <taxon>Eukaryota</taxon>
        <taxon>Viridiplantae</taxon>
        <taxon>Chlorophyta</taxon>
        <taxon>core chlorophytes</taxon>
        <taxon>Chlorophyceae</taxon>
        <taxon>CS clade</taxon>
        <taxon>Chlamydomonadales</taxon>
        <taxon>Chlamydomonadaceae</taxon>
        <taxon>Chlamydomonas</taxon>
    </lineage>
</organism>
<reference evidence="2" key="1">
    <citation type="submission" date="2021-01" db="EMBL/GenBank/DDBJ databases">
        <authorList>
            <person name="Corre E."/>
            <person name="Pelletier E."/>
            <person name="Niang G."/>
            <person name="Scheremetjew M."/>
            <person name="Finn R."/>
            <person name="Kale V."/>
            <person name="Holt S."/>
            <person name="Cochrane G."/>
            <person name="Meng A."/>
            <person name="Brown T."/>
            <person name="Cohen L."/>
        </authorList>
    </citation>
    <scope>NUCLEOTIDE SEQUENCE</scope>
    <source>
        <strain evidence="2">CCMP219</strain>
    </source>
</reference>
<evidence type="ECO:0000313" key="2">
    <source>
        <dbReference type="EMBL" id="CAD8288080.1"/>
    </source>
</evidence>
<accession>A0A7R9YUX7</accession>
<feature type="region of interest" description="Disordered" evidence="1">
    <location>
        <begin position="119"/>
        <end position="143"/>
    </location>
</feature>
<dbReference type="AlphaFoldDB" id="A0A7R9YUX7"/>
<protein>
    <recommendedName>
        <fullName evidence="3">Fatty acid hydroxylase domain-containing protein</fullName>
    </recommendedName>
</protein>
<evidence type="ECO:0008006" key="3">
    <source>
        <dbReference type="Google" id="ProtNLM"/>
    </source>
</evidence>
<sequence>MSTRPTCHTCHTQGGHAGYEIAPFIPTAAGLASLLMHGPSAQPPAGLNTVRHHDMHHRFPGRHFSLYFTHWDRWLGTLHPDYDASVSRHFREAKSEAGGVGTCAGEEDAGCVVKRGTGAAAGGAEPALRTHSARSANGAGSPK</sequence>